<evidence type="ECO:0000259" key="1">
    <source>
        <dbReference type="PROSITE" id="PS51910"/>
    </source>
</evidence>
<dbReference type="EMBL" id="CP092621">
    <property type="protein sequence ID" value="UMM16248.1"/>
    <property type="molecule type" value="Genomic_DNA"/>
</dbReference>
<gene>
    <name evidence="2" type="ORF">L5515_013344</name>
</gene>
<reference evidence="2 3" key="1">
    <citation type="submission" date="2022-04" db="EMBL/GenBank/DDBJ databases">
        <title>Chromosome-level reference genomes for two strains of Caenorhabditis briggsae: an improved platform for comparative genomics.</title>
        <authorList>
            <person name="Stevens L."/>
            <person name="Andersen E."/>
        </authorList>
    </citation>
    <scope>NUCLEOTIDE SEQUENCE [LARGE SCALE GENOMIC DNA]</scope>
    <source>
        <strain evidence="2">VX34</strain>
        <tissue evidence="2">Whole-organism</tissue>
    </source>
</reference>
<proteinExistence type="predicted"/>
<dbReference type="PROSITE" id="PS51910">
    <property type="entry name" value="GH18_2"/>
    <property type="match status" value="1"/>
</dbReference>
<dbReference type="Proteomes" id="UP000829354">
    <property type="component" value="Chromosome II"/>
</dbReference>
<dbReference type="SUPFAM" id="SSF51445">
    <property type="entry name" value="(Trans)glycosidases"/>
    <property type="match status" value="1"/>
</dbReference>
<dbReference type="InterPro" id="IPR001223">
    <property type="entry name" value="Glyco_hydro18_cat"/>
</dbReference>
<keyword evidence="3" id="KW-1185">Reference proteome</keyword>
<organism evidence="2 3">
    <name type="scientific">Caenorhabditis briggsae</name>
    <dbReference type="NCBI Taxonomy" id="6238"/>
    <lineage>
        <taxon>Eukaryota</taxon>
        <taxon>Metazoa</taxon>
        <taxon>Ecdysozoa</taxon>
        <taxon>Nematoda</taxon>
        <taxon>Chromadorea</taxon>
        <taxon>Rhabditida</taxon>
        <taxon>Rhabditina</taxon>
        <taxon>Rhabditomorpha</taxon>
        <taxon>Rhabditoidea</taxon>
        <taxon>Rhabditidae</taxon>
        <taxon>Peloderinae</taxon>
        <taxon>Caenorhabditis</taxon>
    </lineage>
</organism>
<dbReference type="PANTHER" id="PTHR46073">
    <property type="entry name" value="CHITINASE"/>
    <property type="match status" value="1"/>
</dbReference>
<name>A0AAE9E646_CAEBR</name>
<dbReference type="PANTHER" id="PTHR46073:SF6">
    <property type="entry name" value="GH18 DOMAIN-CONTAINING PROTEIN"/>
    <property type="match status" value="1"/>
</dbReference>
<dbReference type="Pfam" id="PF00704">
    <property type="entry name" value="Glyco_hydro_18"/>
    <property type="match status" value="1"/>
</dbReference>
<evidence type="ECO:0000313" key="2">
    <source>
        <dbReference type="EMBL" id="UMM16248.1"/>
    </source>
</evidence>
<dbReference type="GO" id="GO:0005975">
    <property type="term" value="P:carbohydrate metabolic process"/>
    <property type="evidence" value="ECO:0007669"/>
    <property type="project" value="InterPro"/>
</dbReference>
<protein>
    <recommendedName>
        <fullName evidence="1">GH18 domain-containing protein</fullName>
    </recommendedName>
</protein>
<evidence type="ECO:0000313" key="3">
    <source>
        <dbReference type="Proteomes" id="UP000829354"/>
    </source>
</evidence>
<accession>A0AAE9E646</accession>
<sequence>MMETALSIRSEIKLMFSVGSLSSALHFSKIVAERKKRRFLINSIISFLNENDLDGVDVYWTWPSKNDRRSYIHFIRELKKIVGCAQEWKKET</sequence>
<dbReference type="AlphaFoldDB" id="A0AAE9E646"/>
<feature type="domain" description="GH18" evidence="1">
    <location>
        <begin position="1"/>
        <end position="92"/>
    </location>
</feature>
<dbReference type="InterPro" id="IPR017853">
    <property type="entry name" value="GH"/>
</dbReference>
<dbReference type="Gene3D" id="3.20.20.80">
    <property type="entry name" value="Glycosidases"/>
    <property type="match status" value="1"/>
</dbReference>